<evidence type="ECO:0000313" key="6">
    <source>
        <dbReference type="Proteomes" id="UP000322214"/>
    </source>
</evidence>
<dbReference type="AlphaFoldDB" id="A0A5B9PBH3"/>
<dbReference type="InterPro" id="IPR001478">
    <property type="entry name" value="PDZ"/>
</dbReference>
<dbReference type="Pfam" id="PF13180">
    <property type="entry name" value="PDZ_2"/>
    <property type="match status" value="2"/>
</dbReference>
<dbReference type="SUPFAM" id="SSF50494">
    <property type="entry name" value="Trypsin-like serine proteases"/>
    <property type="match status" value="1"/>
</dbReference>
<dbReference type="SUPFAM" id="SSF50156">
    <property type="entry name" value="PDZ domain-like"/>
    <property type="match status" value="2"/>
</dbReference>
<evidence type="ECO:0000256" key="2">
    <source>
        <dbReference type="ARBA" id="ARBA00022801"/>
    </source>
</evidence>
<dbReference type="EMBL" id="CP042912">
    <property type="protein sequence ID" value="QEG22555.1"/>
    <property type="molecule type" value="Genomic_DNA"/>
</dbReference>
<keyword evidence="3" id="KW-0732">Signal</keyword>
<dbReference type="PROSITE" id="PS50106">
    <property type="entry name" value="PDZ"/>
    <property type="match status" value="2"/>
</dbReference>
<keyword evidence="6" id="KW-1185">Reference proteome</keyword>
<dbReference type="PANTHER" id="PTHR43343">
    <property type="entry name" value="PEPTIDASE S12"/>
    <property type="match status" value="1"/>
</dbReference>
<dbReference type="PANTHER" id="PTHR43343:SF3">
    <property type="entry name" value="PROTEASE DO-LIKE 8, CHLOROPLASTIC"/>
    <property type="match status" value="1"/>
</dbReference>
<evidence type="ECO:0000256" key="1">
    <source>
        <dbReference type="ARBA" id="ARBA00022670"/>
    </source>
</evidence>
<evidence type="ECO:0000259" key="4">
    <source>
        <dbReference type="PROSITE" id="PS50106"/>
    </source>
</evidence>
<feature type="domain" description="PDZ" evidence="4">
    <location>
        <begin position="237"/>
        <end position="298"/>
    </location>
</feature>
<feature type="chain" id="PRO_5022940553" evidence="3">
    <location>
        <begin position="29"/>
        <end position="452"/>
    </location>
</feature>
<accession>A0A5B9PBH3</accession>
<dbReference type="SMART" id="SM00228">
    <property type="entry name" value="PDZ"/>
    <property type="match status" value="2"/>
</dbReference>
<reference evidence="5 6" key="1">
    <citation type="submission" date="2019-08" db="EMBL/GenBank/DDBJ databases">
        <title>Deep-cultivation of Planctomycetes and their phenomic and genomic characterization uncovers novel biology.</title>
        <authorList>
            <person name="Wiegand S."/>
            <person name="Jogler M."/>
            <person name="Boedeker C."/>
            <person name="Pinto D."/>
            <person name="Vollmers J."/>
            <person name="Rivas-Marin E."/>
            <person name="Kohn T."/>
            <person name="Peeters S.H."/>
            <person name="Heuer A."/>
            <person name="Rast P."/>
            <person name="Oberbeckmann S."/>
            <person name="Bunk B."/>
            <person name="Jeske O."/>
            <person name="Meyerdierks A."/>
            <person name="Storesund J.E."/>
            <person name="Kallscheuer N."/>
            <person name="Luecker S."/>
            <person name="Lage O.M."/>
            <person name="Pohl T."/>
            <person name="Merkel B.J."/>
            <person name="Hornburger P."/>
            <person name="Mueller R.-W."/>
            <person name="Bruemmer F."/>
            <person name="Labrenz M."/>
            <person name="Spormann A.M."/>
            <person name="Op den Camp H."/>
            <person name="Overmann J."/>
            <person name="Amann R."/>
            <person name="Jetten M.S.M."/>
            <person name="Mascher T."/>
            <person name="Medema M.H."/>
            <person name="Devos D.P."/>
            <person name="Kaster A.-K."/>
            <person name="Ovreas L."/>
            <person name="Rohde M."/>
            <person name="Galperin M.Y."/>
            <person name="Jogler C."/>
        </authorList>
    </citation>
    <scope>NUCLEOTIDE SEQUENCE [LARGE SCALE GENOMIC DNA]</scope>
    <source>
        <strain evidence="5 6">FC18</strain>
    </source>
</reference>
<dbReference type="RefSeq" id="WP_084417430.1">
    <property type="nucleotide sequence ID" value="NZ_CP042912.1"/>
</dbReference>
<dbReference type="OrthoDB" id="248175at2"/>
<dbReference type="KEGG" id="mff:MFFC18_24380"/>
<keyword evidence="2 5" id="KW-0378">Hydrolase</keyword>
<proteinExistence type="predicted"/>
<sequence length="452" mass="48529" precursor="true">MPSYIYPNWLQLVCLFGVAISIGSPAFAAPQNDARNTPLVQAIKGCSLSVVNLRGRKTVTADIGSDSESKQVNGMGTGVVIDSRGYVLTNYHVVQGVKKIEVTTSDRQKTTAKVLAHDPETDLAILKIDLPSELPTIQIGSSSDLMLAETVAAVGNAYGYEHTVTVGIISQLGRTVQVNEDQVYRNLIQTDASINPGNSGGPLLNLNGEMIGINVAVRIGAQGIAFAIPVDDALEVAADLMRNLSAQRIRHGLTTKTILIENQPTVFVDSVIPNSPAAASGISKGDRILSVGDKPVKNRLDFECALVSATGKTGTGAFPLKVEVEHGSSQMTVAINVDRVTHRVSDMAWGSLGMKLVSASDAEMLDRHPTYKRGLRVVSVRPGSPADSEGILQGDVLVAMAGYKTESLENLQWVLEQPDLQQQASFMFYILREKEPFWGKMRVAMRNFASGN</sequence>
<dbReference type="InterPro" id="IPR001940">
    <property type="entry name" value="Peptidase_S1C"/>
</dbReference>
<organism evidence="5 6">
    <name type="scientific">Mariniblastus fucicola</name>
    <dbReference type="NCBI Taxonomy" id="980251"/>
    <lineage>
        <taxon>Bacteria</taxon>
        <taxon>Pseudomonadati</taxon>
        <taxon>Planctomycetota</taxon>
        <taxon>Planctomycetia</taxon>
        <taxon>Pirellulales</taxon>
        <taxon>Pirellulaceae</taxon>
        <taxon>Mariniblastus</taxon>
    </lineage>
</organism>
<dbReference type="Proteomes" id="UP000322214">
    <property type="component" value="Chromosome"/>
</dbReference>
<evidence type="ECO:0000313" key="5">
    <source>
        <dbReference type="EMBL" id="QEG22555.1"/>
    </source>
</evidence>
<protein>
    <submittedName>
        <fullName evidence="5">Periplasmic serine endoprotease DegP</fullName>
        <ecNumber evidence="5">3.4.21.107</ecNumber>
    </submittedName>
</protein>
<keyword evidence="1 5" id="KW-0645">Protease</keyword>
<dbReference type="EC" id="3.4.21.107" evidence="5"/>
<gene>
    <name evidence="5" type="primary">degP_3</name>
    <name evidence="5" type="ORF">MFFC18_24380</name>
</gene>
<dbReference type="PRINTS" id="PR00834">
    <property type="entry name" value="PROTEASES2C"/>
</dbReference>
<dbReference type="Gene3D" id="2.40.10.120">
    <property type="match status" value="1"/>
</dbReference>
<feature type="domain" description="PDZ" evidence="4">
    <location>
        <begin position="334"/>
        <end position="411"/>
    </location>
</feature>
<feature type="signal peptide" evidence="3">
    <location>
        <begin position="1"/>
        <end position="28"/>
    </location>
</feature>
<name>A0A5B9PBH3_9BACT</name>
<dbReference type="GO" id="GO:0006508">
    <property type="term" value="P:proteolysis"/>
    <property type="evidence" value="ECO:0007669"/>
    <property type="project" value="UniProtKB-KW"/>
</dbReference>
<dbReference type="Pfam" id="PF13365">
    <property type="entry name" value="Trypsin_2"/>
    <property type="match status" value="1"/>
</dbReference>
<evidence type="ECO:0000256" key="3">
    <source>
        <dbReference type="SAM" id="SignalP"/>
    </source>
</evidence>
<dbReference type="GO" id="GO:0004252">
    <property type="term" value="F:serine-type endopeptidase activity"/>
    <property type="evidence" value="ECO:0007669"/>
    <property type="project" value="InterPro"/>
</dbReference>
<dbReference type="STRING" id="980251.GCA_001642875_04757"/>
<dbReference type="Gene3D" id="2.30.42.10">
    <property type="match status" value="2"/>
</dbReference>
<dbReference type="InterPro" id="IPR009003">
    <property type="entry name" value="Peptidase_S1_PA"/>
</dbReference>
<dbReference type="InterPro" id="IPR036034">
    <property type="entry name" value="PDZ_sf"/>
</dbReference>
<dbReference type="InterPro" id="IPR051201">
    <property type="entry name" value="Chloro_Bact_Ser_Proteases"/>
</dbReference>